<dbReference type="PROSITE" id="PS51257">
    <property type="entry name" value="PROKAR_LIPOPROTEIN"/>
    <property type="match status" value="1"/>
</dbReference>
<dbReference type="GO" id="GO:0003677">
    <property type="term" value="F:DNA binding"/>
    <property type="evidence" value="ECO:0007669"/>
    <property type="project" value="UniProtKB-KW"/>
</dbReference>
<feature type="domain" description="ChsH2 C-terminal OB-fold" evidence="1">
    <location>
        <begin position="57"/>
        <end position="121"/>
    </location>
</feature>
<dbReference type="InterPro" id="IPR052513">
    <property type="entry name" value="Thioester_dehydratase-like"/>
</dbReference>
<gene>
    <name evidence="3" type="ORF">BBK14_31835</name>
</gene>
<name>A0A1S1R8W7_9ACTN</name>
<accession>A0A1S1R8W7</accession>
<keyword evidence="3" id="KW-0238">DNA-binding</keyword>
<dbReference type="Gene3D" id="6.10.30.10">
    <property type="match status" value="1"/>
</dbReference>
<keyword evidence="4" id="KW-1185">Reference proteome</keyword>
<dbReference type="Proteomes" id="UP000179769">
    <property type="component" value="Unassembled WGS sequence"/>
</dbReference>
<dbReference type="Pfam" id="PF01796">
    <property type="entry name" value="OB_ChsH2_C"/>
    <property type="match status" value="1"/>
</dbReference>
<dbReference type="SUPFAM" id="SSF50249">
    <property type="entry name" value="Nucleic acid-binding proteins"/>
    <property type="match status" value="1"/>
</dbReference>
<reference evidence="4" key="1">
    <citation type="submission" date="2016-07" db="EMBL/GenBank/DDBJ databases">
        <title>Frankia sp. NRRL B-16219 Genome sequencing.</title>
        <authorList>
            <person name="Ghodhbane-Gtari F."/>
            <person name="Swanson E."/>
            <person name="Gueddou A."/>
            <person name="Louati M."/>
            <person name="Nouioui I."/>
            <person name="Hezbri K."/>
            <person name="Abebe-Akele F."/>
            <person name="Simpson S."/>
            <person name="Morris K."/>
            <person name="Thomas K."/>
            <person name="Gtari M."/>
            <person name="Tisa L.S."/>
        </authorList>
    </citation>
    <scope>NUCLEOTIDE SEQUENCE [LARGE SCALE GENOMIC DNA]</scope>
    <source>
        <strain evidence="4">NRRL B-16219</strain>
    </source>
</reference>
<dbReference type="InterPro" id="IPR012340">
    <property type="entry name" value="NA-bd_OB-fold"/>
</dbReference>
<dbReference type="OrthoDB" id="7470921at2"/>
<evidence type="ECO:0000259" key="2">
    <source>
        <dbReference type="Pfam" id="PF12172"/>
    </source>
</evidence>
<organism evidence="3 4">
    <name type="scientific">Parafrankia soli</name>
    <dbReference type="NCBI Taxonomy" id="2599596"/>
    <lineage>
        <taxon>Bacteria</taxon>
        <taxon>Bacillati</taxon>
        <taxon>Actinomycetota</taxon>
        <taxon>Actinomycetes</taxon>
        <taxon>Frankiales</taxon>
        <taxon>Frankiaceae</taxon>
        <taxon>Parafrankia</taxon>
    </lineage>
</organism>
<comment type="caution">
    <text evidence="3">The sequence shown here is derived from an EMBL/GenBank/DDBJ whole genome shotgun (WGS) entry which is preliminary data.</text>
</comment>
<dbReference type="PANTHER" id="PTHR34075:SF5">
    <property type="entry name" value="BLR3430 PROTEIN"/>
    <property type="match status" value="1"/>
</dbReference>
<proteinExistence type="predicted"/>
<dbReference type="Pfam" id="PF12172">
    <property type="entry name" value="zf-ChsH2"/>
    <property type="match status" value="1"/>
</dbReference>
<dbReference type="PANTHER" id="PTHR34075">
    <property type="entry name" value="BLR3430 PROTEIN"/>
    <property type="match status" value="1"/>
</dbReference>
<sequence length="135" mass="14913">MTGEDRPIPVVDDDSRDFWHGGAQGQLLISACTACERLFHPPARICPGCYSRSIGSRPVSGRGTVETYTVVRRPWVPGYEPPYVVARVVLAEQPDLHLLTNVVDCDVEAVTTGMEVEVAFEQRGDVFVPMFRPVP</sequence>
<dbReference type="AlphaFoldDB" id="A0A1S1R8W7"/>
<evidence type="ECO:0000313" key="4">
    <source>
        <dbReference type="Proteomes" id="UP000179769"/>
    </source>
</evidence>
<evidence type="ECO:0000259" key="1">
    <source>
        <dbReference type="Pfam" id="PF01796"/>
    </source>
</evidence>
<dbReference type="InterPro" id="IPR022002">
    <property type="entry name" value="ChsH2_Znr"/>
</dbReference>
<evidence type="ECO:0000313" key="3">
    <source>
        <dbReference type="EMBL" id="OHV42690.1"/>
    </source>
</evidence>
<dbReference type="EMBL" id="MAXA01000043">
    <property type="protein sequence ID" value="OHV42690.1"/>
    <property type="molecule type" value="Genomic_DNA"/>
</dbReference>
<feature type="domain" description="ChsH2 rubredoxin-like zinc ribbon" evidence="2">
    <location>
        <begin position="19"/>
        <end position="53"/>
    </location>
</feature>
<dbReference type="RefSeq" id="WP_071060125.1">
    <property type="nucleotide sequence ID" value="NZ_MAXA01000043.1"/>
</dbReference>
<dbReference type="InterPro" id="IPR002878">
    <property type="entry name" value="ChsH2_C"/>
</dbReference>
<protein>
    <submittedName>
        <fullName evidence="3">DNA-binding protein</fullName>
    </submittedName>
</protein>